<evidence type="ECO:0000256" key="2">
    <source>
        <dbReference type="ARBA" id="ARBA00004123"/>
    </source>
</evidence>
<dbReference type="GO" id="GO:1904270">
    <property type="term" value="P:pyroptosome complex assembly"/>
    <property type="evidence" value="ECO:0007669"/>
    <property type="project" value="Ensembl"/>
</dbReference>
<sequence length="356" mass="40218">MESRYKEILLLVGLDNITDEELQRFKFFLPDEFTIAKGKLEAANRPMLANLMIQNQGVKFAVTKTIALFRKLNYMHVATSLEEEKEKVDNAFMINEREKDPKIVKKKSEAEMCSMAPTPSRSDVSKLGATPEASPPTQPEKKALVVQQGSLRECLKKESLTVLVLKAMKPFKFQTQEGEQEMFHATVATETDFFFVKVFNTQLKDKFVSRRIIVISQYYQHRDYLEVNSSSIVSDANSDQKVSVPQSIIRKAGETPKISKLQTQPPGTVVNGVFVIQKKTERKDSVLFDLNDNTGRMKALVLGNQSKVPCAKGDKLRLTFFEVSKSGEKLQLTSGVHSLIKVIKAIKIKTKMEMTN</sequence>
<dbReference type="GO" id="GO:0002230">
    <property type="term" value="P:positive regulation of defense response to virus by host"/>
    <property type="evidence" value="ECO:0007669"/>
    <property type="project" value="Ensembl"/>
</dbReference>
<dbReference type="GO" id="GO:0033209">
    <property type="term" value="P:tumor necrosis factor-mediated signaling pathway"/>
    <property type="evidence" value="ECO:0007669"/>
    <property type="project" value="Ensembl"/>
</dbReference>
<dbReference type="Gene3D" id="1.10.533.10">
    <property type="entry name" value="Death Domain, Fas"/>
    <property type="match status" value="1"/>
</dbReference>
<protein>
    <recommendedName>
        <fullName evidence="13">Interferon-inducible protein AIM2</fullName>
    </recommendedName>
</protein>
<reference evidence="17" key="2">
    <citation type="submission" date="2025-09" db="UniProtKB">
        <authorList>
            <consortium name="Ensembl"/>
        </authorList>
    </citation>
    <scope>IDENTIFICATION</scope>
</reference>
<dbReference type="SMART" id="SM01289">
    <property type="entry name" value="PYRIN"/>
    <property type="match status" value="1"/>
</dbReference>
<keyword evidence="11" id="KW-0539">Nucleus</keyword>
<evidence type="ECO:0000313" key="17">
    <source>
        <dbReference type="Ensembl" id="ENSJJAP00000017765.1"/>
    </source>
</evidence>
<dbReference type="GO" id="GO:0042802">
    <property type="term" value="F:identical protein binding"/>
    <property type="evidence" value="ECO:0007669"/>
    <property type="project" value="Ensembl"/>
</dbReference>
<evidence type="ECO:0000259" key="15">
    <source>
        <dbReference type="PROSITE" id="PS50824"/>
    </source>
</evidence>
<dbReference type="Pfam" id="PF02758">
    <property type="entry name" value="PYRIN"/>
    <property type="match status" value="1"/>
</dbReference>
<evidence type="ECO:0000256" key="8">
    <source>
        <dbReference type="ARBA" id="ARBA00023125"/>
    </source>
</evidence>
<keyword evidence="8" id="KW-0238">DNA-binding</keyword>
<dbReference type="FunFam" id="2.40.50.140:FF:000101">
    <property type="entry name" value="Myeloid cell nuclear differentiation antigen"/>
    <property type="match status" value="1"/>
</dbReference>
<keyword evidence="6" id="KW-0227">DNA damage</keyword>
<keyword evidence="7" id="KW-0391">Immunity</keyword>
<dbReference type="GO" id="GO:0003690">
    <property type="term" value="F:double-stranded DNA binding"/>
    <property type="evidence" value="ECO:0007669"/>
    <property type="project" value="Ensembl"/>
</dbReference>
<dbReference type="CDD" id="cd08305">
    <property type="entry name" value="Pyrin"/>
    <property type="match status" value="1"/>
</dbReference>
<dbReference type="GO" id="GO:0141201">
    <property type="term" value="P:pyroptotic cell death"/>
    <property type="evidence" value="ECO:0007669"/>
    <property type="project" value="Ensembl"/>
</dbReference>
<dbReference type="Ensembl" id="ENSJJAT00000024290.1">
    <property type="protein sequence ID" value="ENSJJAP00000017765.1"/>
    <property type="gene ID" value="ENSJJAG00000019224.1"/>
</dbReference>
<evidence type="ECO:0000256" key="13">
    <source>
        <dbReference type="ARBA" id="ARBA00074536"/>
    </source>
</evidence>
<name>A0A8C5L3N7_JACJA</name>
<dbReference type="GO" id="GO:0050795">
    <property type="term" value="P:regulation of behavior"/>
    <property type="evidence" value="ECO:0007669"/>
    <property type="project" value="Ensembl"/>
</dbReference>
<keyword evidence="18" id="KW-1185">Reference proteome</keyword>
<dbReference type="GO" id="GO:0043029">
    <property type="term" value="P:T cell homeostasis"/>
    <property type="evidence" value="ECO:0007669"/>
    <property type="project" value="Ensembl"/>
</dbReference>
<dbReference type="GO" id="GO:0071466">
    <property type="term" value="P:cellular response to xenobiotic stimulus"/>
    <property type="evidence" value="ECO:0007669"/>
    <property type="project" value="Ensembl"/>
</dbReference>
<dbReference type="GO" id="GO:0035861">
    <property type="term" value="C:site of double-strand break"/>
    <property type="evidence" value="ECO:0007669"/>
    <property type="project" value="Ensembl"/>
</dbReference>
<dbReference type="AlphaFoldDB" id="A0A8C5L3N7"/>
<reference evidence="17" key="1">
    <citation type="submission" date="2025-08" db="UniProtKB">
        <authorList>
            <consortium name="Ensembl"/>
        </authorList>
    </citation>
    <scope>IDENTIFICATION</scope>
</reference>
<evidence type="ECO:0000313" key="18">
    <source>
        <dbReference type="Proteomes" id="UP000694385"/>
    </source>
</evidence>
<dbReference type="GO" id="GO:0045087">
    <property type="term" value="P:innate immune response"/>
    <property type="evidence" value="ECO:0007669"/>
    <property type="project" value="UniProtKB-KW"/>
</dbReference>
<dbReference type="PROSITE" id="PS50824">
    <property type="entry name" value="DAPIN"/>
    <property type="match status" value="1"/>
</dbReference>
<dbReference type="InterPro" id="IPR040205">
    <property type="entry name" value="HIN-200"/>
</dbReference>
<dbReference type="GO" id="GO:0005654">
    <property type="term" value="C:nucleoplasm"/>
    <property type="evidence" value="ECO:0007669"/>
    <property type="project" value="Ensembl"/>
</dbReference>
<feature type="region of interest" description="Disordered" evidence="14">
    <location>
        <begin position="113"/>
        <end position="141"/>
    </location>
</feature>
<evidence type="ECO:0000256" key="11">
    <source>
        <dbReference type="ARBA" id="ARBA00023242"/>
    </source>
</evidence>
<evidence type="ECO:0000259" key="16">
    <source>
        <dbReference type="PROSITE" id="PS50834"/>
    </source>
</evidence>
<dbReference type="InterPro" id="IPR012340">
    <property type="entry name" value="NA-bd_OB-fold"/>
</dbReference>
<evidence type="ECO:0000256" key="1">
    <source>
        <dbReference type="ARBA" id="ARBA00004110"/>
    </source>
</evidence>
<feature type="domain" description="Pyrin" evidence="15">
    <location>
        <begin position="1"/>
        <end position="87"/>
    </location>
</feature>
<gene>
    <name evidence="17" type="primary">Aim2</name>
</gene>
<dbReference type="GeneTree" id="ENSGT00390000013296"/>
<dbReference type="GO" id="GO:0038187">
    <property type="term" value="F:pattern recognition receptor activity"/>
    <property type="evidence" value="ECO:0007669"/>
    <property type="project" value="Ensembl"/>
</dbReference>
<dbReference type="GO" id="GO:0007420">
    <property type="term" value="P:brain development"/>
    <property type="evidence" value="ECO:0007669"/>
    <property type="project" value="Ensembl"/>
</dbReference>
<evidence type="ECO:0000256" key="7">
    <source>
        <dbReference type="ARBA" id="ARBA00022859"/>
    </source>
</evidence>
<dbReference type="FunFam" id="1.10.533.10:FF:000076">
    <property type="entry name" value="Interferon-inducible protein AIM2"/>
    <property type="match status" value="1"/>
</dbReference>
<keyword evidence="9" id="KW-0395">Inflammatory response</keyword>
<comment type="similarity">
    <text evidence="3">Belongs to the HIN-200 family.</text>
</comment>
<dbReference type="PANTHER" id="PTHR12200:SF17">
    <property type="entry name" value="INTERFERON-INDUCIBLE PROTEIN AIM2"/>
    <property type="match status" value="1"/>
</dbReference>
<dbReference type="GO" id="GO:0035591">
    <property type="term" value="F:signaling adaptor activity"/>
    <property type="evidence" value="ECO:0007669"/>
    <property type="project" value="Ensembl"/>
</dbReference>
<dbReference type="SUPFAM" id="SSF159141">
    <property type="entry name" value="HIN-2000 domain-like"/>
    <property type="match status" value="2"/>
</dbReference>
<keyword evidence="4" id="KW-0963">Cytoplasm</keyword>
<organism evidence="17 18">
    <name type="scientific">Jaculus jaculus</name>
    <name type="common">Lesser Egyptian jerboa</name>
    <dbReference type="NCBI Taxonomy" id="51337"/>
    <lineage>
        <taxon>Eukaryota</taxon>
        <taxon>Metazoa</taxon>
        <taxon>Chordata</taxon>
        <taxon>Craniata</taxon>
        <taxon>Vertebrata</taxon>
        <taxon>Euteleostomi</taxon>
        <taxon>Mammalia</taxon>
        <taxon>Eutheria</taxon>
        <taxon>Euarchontoglires</taxon>
        <taxon>Glires</taxon>
        <taxon>Rodentia</taxon>
        <taxon>Myomorpha</taxon>
        <taxon>Dipodoidea</taxon>
        <taxon>Dipodidae</taxon>
        <taxon>Dipodinae</taxon>
        <taxon>Jaculus</taxon>
    </lineage>
</organism>
<dbReference type="PANTHER" id="PTHR12200">
    <property type="entry name" value="INTERFERON-INDUCIBLE PROTEIN AIM2 FAMILY MEMBER"/>
    <property type="match status" value="1"/>
</dbReference>
<dbReference type="InterPro" id="IPR011029">
    <property type="entry name" value="DEATH-like_dom_sf"/>
</dbReference>
<comment type="subcellular location">
    <subcellularLocation>
        <location evidence="1">Inflammasome</location>
    </subcellularLocation>
    <subcellularLocation>
        <location evidence="2">Nucleus</location>
    </subcellularLocation>
</comment>
<evidence type="ECO:0000256" key="5">
    <source>
        <dbReference type="ARBA" id="ARBA00022588"/>
    </source>
</evidence>
<dbReference type="Gene3D" id="2.40.50.140">
    <property type="entry name" value="Nucleic acid-binding proteins"/>
    <property type="match status" value="2"/>
</dbReference>
<proteinExistence type="inferred from homology"/>
<keyword evidence="5" id="KW-0399">Innate immunity</keyword>
<evidence type="ECO:0000256" key="9">
    <source>
        <dbReference type="ARBA" id="ARBA00023198"/>
    </source>
</evidence>
<dbReference type="GO" id="GO:0002218">
    <property type="term" value="P:activation of innate immune response"/>
    <property type="evidence" value="ECO:0007669"/>
    <property type="project" value="Ensembl"/>
</dbReference>
<evidence type="ECO:0000256" key="4">
    <source>
        <dbReference type="ARBA" id="ARBA00022490"/>
    </source>
</evidence>
<accession>A0A8C5L3N7</accession>
<dbReference type="GO" id="GO:0035458">
    <property type="term" value="P:cellular response to interferon-beta"/>
    <property type="evidence" value="ECO:0007669"/>
    <property type="project" value="Ensembl"/>
</dbReference>
<dbReference type="OMA" id="MKCKEGD"/>
<dbReference type="GO" id="GO:0070050">
    <property type="term" value="P:neuron cellular homeostasis"/>
    <property type="evidence" value="ECO:0007669"/>
    <property type="project" value="Ensembl"/>
</dbReference>
<feature type="domain" description="HIN-200" evidence="16">
    <location>
        <begin position="144"/>
        <end position="343"/>
    </location>
</feature>
<dbReference type="InterPro" id="IPR004021">
    <property type="entry name" value="HIN200/IF120x"/>
</dbReference>
<dbReference type="GO" id="GO:0051898">
    <property type="term" value="P:negative regulation of phosphatidylinositol 3-kinase/protein kinase B signal transduction"/>
    <property type="evidence" value="ECO:0007669"/>
    <property type="project" value="Ensembl"/>
</dbReference>
<dbReference type="GO" id="GO:0006974">
    <property type="term" value="P:DNA damage response"/>
    <property type="evidence" value="ECO:0007669"/>
    <property type="project" value="UniProtKB-KW"/>
</dbReference>
<comment type="function">
    <text evidence="12">Also acts as a tumor suppressor independently of its role in inflammatory response. Able to suppress overt cell proliferation in enterocytes: restricts stem cell proliferation in the intestinal mucosa in an inflammasome-independent manner, contributing to a decrease in the likelihood of colorectal cancer development. AIM2 suppresses cell proliferation by inhibiting phosphorylation of AKT1 at 'Ser-473', preventing AKT1 activation and AKT-mTOR signaling pathway. Inhibits AKT1 phosphorylation both by inhibiting the activity of PRKDC/DNA-PK kinase and promoting dephosphorylation by PP2A phosphatase. Also acts as a key regulator of regulatory T-cells (Treg) homeostasis by promoting their stability: acts by preventing AKT1 activation. Its role in Treg homeostasis is important to restain autoimmune diseases.</text>
</comment>
<dbReference type="SUPFAM" id="SSF47986">
    <property type="entry name" value="DEATH domain"/>
    <property type="match status" value="1"/>
</dbReference>
<evidence type="ECO:0000256" key="10">
    <source>
        <dbReference type="ARBA" id="ARBA00023233"/>
    </source>
</evidence>
<dbReference type="FunFam" id="2.40.50.140:FF:000105">
    <property type="entry name" value="Myeloid cell nuclear differentiation antigen"/>
    <property type="match status" value="1"/>
</dbReference>
<dbReference type="GO" id="GO:0140970">
    <property type="term" value="P:AIM2 inflammasome complex assembly"/>
    <property type="evidence" value="ECO:0007669"/>
    <property type="project" value="Ensembl"/>
</dbReference>
<dbReference type="GO" id="GO:0051604">
    <property type="term" value="P:protein maturation"/>
    <property type="evidence" value="ECO:0007669"/>
    <property type="project" value="Ensembl"/>
</dbReference>
<dbReference type="GO" id="GO:0032731">
    <property type="term" value="P:positive regulation of interleukin-1 beta production"/>
    <property type="evidence" value="ECO:0007669"/>
    <property type="project" value="Ensembl"/>
</dbReference>
<evidence type="ECO:0000256" key="12">
    <source>
        <dbReference type="ARBA" id="ARBA00058229"/>
    </source>
</evidence>
<dbReference type="GO" id="GO:0097169">
    <property type="term" value="C:AIM2 inflammasome complex"/>
    <property type="evidence" value="ECO:0007669"/>
    <property type="project" value="Ensembl"/>
</dbReference>
<dbReference type="GO" id="GO:0005739">
    <property type="term" value="C:mitochondrion"/>
    <property type="evidence" value="ECO:0007669"/>
    <property type="project" value="Ensembl"/>
</dbReference>
<dbReference type="Proteomes" id="UP000694385">
    <property type="component" value="Unassembled WGS sequence"/>
</dbReference>
<dbReference type="GO" id="GO:0050729">
    <property type="term" value="P:positive regulation of inflammatory response"/>
    <property type="evidence" value="ECO:0007669"/>
    <property type="project" value="Ensembl"/>
</dbReference>
<dbReference type="PROSITE" id="PS50834">
    <property type="entry name" value="HIN_200"/>
    <property type="match status" value="1"/>
</dbReference>
<dbReference type="InterPro" id="IPR004020">
    <property type="entry name" value="DAPIN"/>
</dbReference>
<keyword evidence="10" id="KW-1271">Inflammasome</keyword>
<dbReference type="GO" id="GO:0140608">
    <property type="term" value="F:cysteine-type endopeptidase activator activity"/>
    <property type="evidence" value="ECO:0007669"/>
    <property type="project" value="Ensembl"/>
</dbReference>
<evidence type="ECO:0000256" key="14">
    <source>
        <dbReference type="SAM" id="MobiDB-lite"/>
    </source>
</evidence>
<evidence type="ECO:0000256" key="6">
    <source>
        <dbReference type="ARBA" id="ARBA00022763"/>
    </source>
</evidence>
<dbReference type="Pfam" id="PF02760">
    <property type="entry name" value="HIN"/>
    <property type="match status" value="1"/>
</dbReference>
<evidence type="ECO:0000256" key="3">
    <source>
        <dbReference type="ARBA" id="ARBA00008647"/>
    </source>
</evidence>